<protein>
    <submittedName>
        <fullName evidence="2">Rubrerythrin</fullName>
    </submittedName>
</protein>
<reference evidence="3" key="1">
    <citation type="submission" date="2016-10" db="EMBL/GenBank/DDBJ databases">
        <authorList>
            <person name="Varghese N."/>
            <person name="Submissions S."/>
        </authorList>
    </citation>
    <scope>NUCLEOTIDE SEQUENCE [LARGE SCALE GENOMIC DNA]</scope>
    <source>
        <strain evidence="3">DC30,IBRC 10041,KCTC 4046</strain>
    </source>
</reference>
<accession>A0A1H3JLY7</accession>
<dbReference type="Proteomes" id="UP000199079">
    <property type="component" value="Unassembled WGS sequence"/>
</dbReference>
<dbReference type="EMBL" id="FNPC01000005">
    <property type="protein sequence ID" value="SDY40545.1"/>
    <property type="molecule type" value="Genomic_DNA"/>
</dbReference>
<proteinExistence type="predicted"/>
<dbReference type="OrthoDB" id="188002at2157"/>
<dbReference type="InterPro" id="IPR009078">
    <property type="entry name" value="Ferritin-like_SF"/>
</dbReference>
<keyword evidence="3" id="KW-1185">Reference proteome</keyword>
<feature type="domain" description="Rubrerythrin diiron-binding" evidence="1">
    <location>
        <begin position="39"/>
        <end position="88"/>
    </location>
</feature>
<evidence type="ECO:0000313" key="3">
    <source>
        <dbReference type="Proteomes" id="UP000199079"/>
    </source>
</evidence>
<dbReference type="GO" id="GO:0016491">
    <property type="term" value="F:oxidoreductase activity"/>
    <property type="evidence" value="ECO:0007669"/>
    <property type="project" value="InterPro"/>
</dbReference>
<dbReference type="SUPFAM" id="SSF47240">
    <property type="entry name" value="Ferritin-like"/>
    <property type="match status" value="1"/>
</dbReference>
<dbReference type="InterPro" id="IPR012347">
    <property type="entry name" value="Ferritin-like"/>
</dbReference>
<evidence type="ECO:0000313" key="2">
    <source>
        <dbReference type="EMBL" id="SDY40545.1"/>
    </source>
</evidence>
<dbReference type="GO" id="GO:0046872">
    <property type="term" value="F:metal ion binding"/>
    <property type="evidence" value="ECO:0007669"/>
    <property type="project" value="InterPro"/>
</dbReference>
<name>A0A1H3JLY7_9EURY</name>
<dbReference type="InterPro" id="IPR003251">
    <property type="entry name" value="Rr_diiron-bd_dom"/>
</dbReference>
<sequence>MTAADVLETVQSDLATELSRLGSSKALYAATEGELEADRVLEAAAEAERAAAETFSAWADDESNADAREVFESIAADERAHAERVREELDGEKVSDPGAVGAEEAHDLAIPAHLRSIDGTVERAGALLGRILVADESKSQYVGYFVGDADPQTAGVFRDLRGDLDGQRERALELLETVCADEADWEAATEAAAKVVRVAYEEHVETLESLGVDPKPVC</sequence>
<evidence type="ECO:0000259" key="1">
    <source>
        <dbReference type="Pfam" id="PF02915"/>
    </source>
</evidence>
<dbReference type="AlphaFoldDB" id="A0A1H3JLY7"/>
<dbReference type="Gene3D" id="1.20.1260.10">
    <property type="match status" value="1"/>
</dbReference>
<dbReference type="Pfam" id="PF02915">
    <property type="entry name" value="Rubrerythrin"/>
    <property type="match status" value="1"/>
</dbReference>
<organism evidence="2 3">
    <name type="scientific">Halopenitus persicus</name>
    <dbReference type="NCBI Taxonomy" id="1048396"/>
    <lineage>
        <taxon>Archaea</taxon>
        <taxon>Methanobacteriati</taxon>
        <taxon>Methanobacteriota</taxon>
        <taxon>Stenosarchaea group</taxon>
        <taxon>Halobacteria</taxon>
        <taxon>Halobacteriales</taxon>
        <taxon>Haloferacaceae</taxon>
        <taxon>Halopenitus</taxon>
    </lineage>
</organism>
<gene>
    <name evidence="2" type="ORF">SAMN05216564_10555</name>
</gene>
<dbReference type="RefSeq" id="WP_092732641.1">
    <property type="nucleotide sequence ID" value="NZ_FNPC01000005.1"/>
</dbReference>